<dbReference type="Proteomes" id="UP000824469">
    <property type="component" value="Unassembled WGS sequence"/>
</dbReference>
<evidence type="ECO:0000313" key="1">
    <source>
        <dbReference type="EMBL" id="KAH9316525.1"/>
    </source>
</evidence>
<dbReference type="Pfam" id="PF14223">
    <property type="entry name" value="Retrotran_gag_2"/>
    <property type="match status" value="1"/>
</dbReference>
<name>A0AA38G7C9_TAXCH</name>
<dbReference type="EMBL" id="JAHRHJ020000005">
    <property type="protein sequence ID" value="KAH9316525.1"/>
    <property type="molecule type" value="Genomic_DNA"/>
</dbReference>
<feature type="non-terminal residue" evidence="1">
    <location>
        <position position="1"/>
    </location>
</feature>
<feature type="non-terminal residue" evidence="1">
    <location>
        <position position="81"/>
    </location>
</feature>
<reference evidence="1 2" key="1">
    <citation type="journal article" date="2021" name="Nat. Plants">
        <title>The Taxus genome provides insights into paclitaxel biosynthesis.</title>
        <authorList>
            <person name="Xiong X."/>
            <person name="Gou J."/>
            <person name="Liao Q."/>
            <person name="Li Y."/>
            <person name="Zhou Q."/>
            <person name="Bi G."/>
            <person name="Li C."/>
            <person name="Du R."/>
            <person name="Wang X."/>
            <person name="Sun T."/>
            <person name="Guo L."/>
            <person name="Liang H."/>
            <person name="Lu P."/>
            <person name="Wu Y."/>
            <person name="Zhang Z."/>
            <person name="Ro D.K."/>
            <person name="Shang Y."/>
            <person name="Huang S."/>
            <person name="Yan J."/>
        </authorList>
    </citation>
    <scope>NUCLEOTIDE SEQUENCE [LARGE SCALE GENOMIC DNA]</scope>
    <source>
        <strain evidence="1">Ta-2019</strain>
    </source>
</reference>
<organism evidence="1 2">
    <name type="scientific">Taxus chinensis</name>
    <name type="common">Chinese yew</name>
    <name type="synonym">Taxus wallichiana var. chinensis</name>
    <dbReference type="NCBI Taxonomy" id="29808"/>
    <lineage>
        <taxon>Eukaryota</taxon>
        <taxon>Viridiplantae</taxon>
        <taxon>Streptophyta</taxon>
        <taxon>Embryophyta</taxon>
        <taxon>Tracheophyta</taxon>
        <taxon>Spermatophyta</taxon>
        <taxon>Pinopsida</taxon>
        <taxon>Pinidae</taxon>
        <taxon>Conifers II</taxon>
        <taxon>Cupressales</taxon>
        <taxon>Taxaceae</taxon>
        <taxon>Taxus</taxon>
    </lineage>
</organism>
<protein>
    <submittedName>
        <fullName evidence="1">Uncharacterized protein</fullName>
    </submittedName>
</protein>
<proteinExistence type="predicted"/>
<evidence type="ECO:0000313" key="2">
    <source>
        <dbReference type="Proteomes" id="UP000824469"/>
    </source>
</evidence>
<dbReference type="AlphaFoldDB" id="A0AA38G7C9"/>
<keyword evidence="2" id="KW-1185">Reference proteome</keyword>
<gene>
    <name evidence="1" type="ORF">KI387_025152</name>
</gene>
<comment type="caution">
    <text evidence="1">The sequence shown here is derived from an EMBL/GenBank/DDBJ whole genome shotgun (WGS) entry which is preliminary data.</text>
</comment>
<sequence>EHDANQHWKCDIANQKAKLAIVFGILDEVQPHIRDSTPVKDIWDKLSTVNQVKNQNLILHMQSQFHYLKIENSKKIEVFLS</sequence>
<accession>A0AA38G7C9</accession>